<dbReference type="AlphaFoldDB" id="C5T0A7"/>
<dbReference type="PATRIC" id="fig|573060.9.peg.4847"/>
<evidence type="ECO:0000259" key="7">
    <source>
        <dbReference type="PROSITE" id="PS50893"/>
    </source>
</evidence>
<dbReference type="InterPro" id="IPR027417">
    <property type="entry name" value="P-loop_NTPase"/>
</dbReference>
<protein>
    <submittedName>
        <fullName evidence="8">ABC transporter related protein</fullName>
    </submittedName>
</protein>
<dbReference type="GO" id="GO:0016887">
    <property type="term" value="F:ATP hydrolysis activity"/>
    <property type="evidence" value="ECO:0007669"/>
    <property type="project" value="InterPro"/>
</dbReference>
<keyword evidence="3" id="KW-0472">Membrane</keyword>
<dbReference type="CDD" id="cd03224">
    <property type="entry name" value="ABC_TM1139_LivF_branched"/>
    <property type="match status" value="1"/>
</dbReference>
<dbReference type="PANTHER" id="PTHR43820">
    <property type="entry name" value="HIGH-AFFINITY BRANCHED-CHAIN AMINO ACID TRANSPORT ATP-BINDING PROTEIN LIVF"/>
    <property type="match status" value="1"/>
</dbReference>
<keyword evidence="2" id="KW-0813">Transport</keyword>
<dbReference type="InterPro" id="IPR052156">
    <property type="entry name" value="BCAA_Transport_ATP-bd_LivF"/>
</dbReference>
<dbReference type="GO" id="GO:0005524">
    <property type="term" value="F:ATP binding"/>
    <property type="evidence" value="ECO:0007669"/>
    <property type="project" value="UniProtKB-KW"/>
</dbReference>
<keyword evidence="6" id="KW-0029">Amino-acid transport</keyword>
<evidence type="ECO:0000256" key="5">
    <source>
        <dbReference type="ARBA" id="ARBA00022840"/>
    </source>
</evidence>
<keyword evidence="4" id="KW-0547">Nucleotide-binding</keyword>
<dbReference type="GO" id="GO:0015658">
    <property type="term" value="F:branched-chain amino acid transmembrane transporter activity"/>
    <property type="evidence" value="ECO:0007669"/>
    <property type="project" value="TreeGrafter"/>
</dbReference>
<evidence type="ECO:0000256" key="1">
    <source>
        <dbReference type="ARBA" id="ARBA00005417"/>
    </source>
</evidence>
<dbReference type="InterPro" id="IPR003593">
    <property type="entry name" value="AAA+_ATPase"/>
</dbReference>
<evidence type="ECO:0000256" key="2">
    <source>
        <dbReference type="ARBA" id="ARBA00022448"/>
    </source>
</evidence>
<dbReference type="GO" id="GO:0015807">
    <property type="term" value="P:L-amino acid transport"/>
    <property type="evidence" value="ECO:0007669"/>
    <property type="project" value="TreeGrafter"/>
</dbReference>
<dbReference type="SMART" id="SM00382">
    <property type="entry name" value="AAA"/>
    <property type="match status" value="1"/>
</dbReference>
<accession>C5T0A7</accession>
<dbReference type="EMBL" id="ACQT01000004">
    <property type="protein sequence ID" value="EER62060.1"/>
    <property type="molecule type" value="Genomic_DNA"/>
</dbReference>
<dbReference type="Pfam" id="PF00005">
    <property type="entry name" value="ABC_tran"/>
    <property type="match status" value="1"/>
</dbReference>
<dbReference type="OrthoDB" id="9776369at2"/>
<dbReference type="PROSITE" id="PS50893">
    <property type="entry name" value="ABC_TRANSPORTER_2"/>
    <property type="match status" value="1"/>
</dbReference>
<dbReference type="InterPro" id="IPR003439">
    <property type="entry name" value="ABC_transporter-like_ATP-bd"/>
</dbReference>
<proteinExistence type="inferred from homology"/>
<dbReference type="SUPFAM" id="SSF52540">
    <property type="entry name" value="P-loop containing nucleoside triphosphate hydrolases"/>
    <property type="match status" value="1"/>
</dbReference>
<dbReference type="RefSeq" id="WP_005792983.1">
    <property type="nucleotide sequence ID" value="NZ_ACQT01000004.1"/>
</dbReference>
<evidence type="ECO:0000256" key="3">
    <source>
        <dbReference type="ARBA" id="ARBA00022475"/>
    </source>
</evidence>
<evidence type="ECO:0000256" key="6">
    <source>
        <dbReference type="ARBA" id="ARBA00022970"/>
    </source>
</evidence>
<gene>
    <name evidence="8" type="ORF">AcdelDRAFT_0337</name>
</gene>
<dbReference type="InterPro" id="IPR017871">
    <property type="entry name" value="ABC_transporter-like_CS"/>
</dbReference>
<dbReference type="PANTHER" id="PTHR43820:SF4">
    <property type="entry name" value="HIGH-AFFINITY BRANCHED-CHAIN AMINO ACID TRANSPORT ATP-BINDING PROTEIN LIVF"/>
    <property type="match status" value="1"/>
</dbReference>
<dbReference type="PROSITE" id="PS00211">
    <property type="entry name" value="ABC_TRANSPORTER_1"/>
    <property type="match status" value="1"/>
</dbReference>
<keyword evidence="9" id="KW-1185">Reference proteome</keyword>
<comment type="caution">
    <text evidence="8">The sequence shown here is derived from an EMBL/GenBank/DDBJ whole genome shotgun (WGS) entry which is preliminary data.</text>
</comment>
<feature type="domain" description="ABC transporter" evidence="7">
    <location>
        <begin position="13"/>
        <end position="244"/>
    </location>
</feature>
<dbReference type="Proteomes" id="UP000003856">
    <property type="component" value="Unassembled WGS sequence"/>
</dbReference>
<dbReference type="Gene3D" id="3.40.50.300">
    <property type="entry name" value="P-loop containing nucleotide triphosphate hydrolases"/>
    <property type="match status" value="1"/>
</dbReference>
<organism evidence="8 9">
    <name type="scientific">Acidovorax delafieldii 2AN</name>
    <dbReference type="NCBI Taxonomy" id="573060"/>
    <lineage>
        <taxon>Bacteria</taxon>
        <taxon>Pseudomonadati</taxon>
        <taxon>Pseudomonadota</taxon>
        <taxon>Betaproteobacteria</taxon>
        <taxon>Burkholderiales</taxon>
        <taxon>Comamonadaceae</taxon>
        <taxon>Acidovorax</taxon>
    </lineage>
</organism>
<evidence type="ECO:0000313" key="9">
    <source>
        <dbReference type="Proteomes" id="UP000003856"/>
    </source>
</evidence>
<keyword evidence="3" id="KW-1003">Cell membrane</keyword>
<comment type="similarity">
    <text evidence="1">Belongs to the ABC transporter superfamily.</text>
</comment>
<evidence type="ECO:0000313" key="8">
    <source>
        <dbReference type="EMBL" id="EER62060.1"/>
    </source>
</evidence>
<evidence type="ECO:0000256" key="4">
    <source>
        <dbReference type="ARBA" id="ARBA00022741"/>
    </source>
</evidence>
<sequence length="246" mass="25773">MTTVHSPSLPNALEGRSLDAAYGRIRVVEGVDLQVAAGELVVLLGPNGAGKSSLLGAMAGTVRGGGALTLDGLSIAGLPPEVRAARGLAFVPERRGNVFPAMSVAENLELGLRLSPPARREPIRENILGMFPILAERMNAMAGMLSGGEQQMLAIGMALGREPRVLLLDEPSQGLAPVIFDLLRDAFTLLRRQGLALLVAEQNLPFAAGIADRYLVLVHGHLVAAGNSAELQGVDDLMALYMSADV</sequence>
<reference evidence="8 9" key="1">
    <citation type="submission" date="2009-05" db="EMBL/GenBank/DDBJ databases">
        <title>The draft genome of Acidovorax delafieldii 2AN.</title>
        <authorList>
            <consortium name="US DOE Joint Genome Institute (JGI-PGF)"/>
            <person name="Lucas S."/>
            <person name="Copeland A."/>
            <person name="Lapidus A."/>
            <person name="Glavina del Rio T."/>
            <person name="Tice H."/>
            <person name="Bruce D."/>
            <person name="Goodwin L."/>
            <person name="Pitluck S."/>
            <person name="Larimer F."/>
            <person name="Land M.L."/>
            <person name="Hauser L."/>
            <person name="Shelobolina E.S."/>
            <person name="Picardal F."/>
            <person name="Roden E."/>
            <person name="Emerson D."/>
        </authorList>
    </citation>
    <scope>NUCLEOTIDE SEQUENCE [LARGE SCALE GENOMIC DNA]</scope>
    <source>
        <strain evidence="8 9">2AN</strain>
    </source>
</reference>
<keyword evidence="5" id="KW-0067">ATP-binding</keyword>
<name>C5T0A7_ACIDE</name>